<dbReference type="InterPro" id="IPR004358">
    <property type="entry name" value="Sig_transdc_His_kin-like_C"/>
</dbReference>
<dbReference type="InterPro" id="IPR036890">
    <property type="entry name" value="HATPase_C_sf"/>
</dbReference>
<dbReference type="PATRIC" id="fig|652.5.peg.1581"/>
<evidence type="ECO:0000256" key="10">
    <source>
        <dbReference type="ARBA" id="ARBA00023136"/>
    </source>
</evidence>
<dbReference type="KEGG" id="asr:WL1483_232"/>
<dbReference type="PANTHER" id="PTHR43065:SF22">
    <property type="entry name" value="HISTIDINE KINASE"/>
    <property type="match status" value="1"/>
</dbReference>
<evidence type="ECO:0000256" key="9">
    <source>
        <dbReference type="ARBA" id="ARBA00022989"/>
    </source>
</evidence>
<feature type="domain" description="Histidine kinase" evidence="12">
    <location>
        <begin position="442"/>
        <end position="660"/>
    </location>
</feature>
<keyword evidence="4" id="KW-1003">Cell membrane</keyword>
<dbReference type="AlphaFoldDB" id="A0A0S2SD79"/>
<keyword evidence="7 11" id="KW-0812">Transmembrane</keyword>
<dbReference type="SUPFAM" id="SSF55874">
    <property type="entry name" value="ATPase domain of HSP90 chaperone/DNA topoisomerase II/histidine kinase"/>
    <property type="match status" value="1"/>
</dbReference>
<dbReference type="CDD" id="cd00082">
    <property type="entry name" value="HisKA"/>
    <property type="match status" value="1"/>
</dbReference>
<dbReference type="Pfam" id="PF17202">
    <property type="entry name" value="sCache_3_3"/>
    <property type="match status" value="1"/>
</dbReference>
<keyword evidence="8 14" id="KW-0418">Kinase</keyword>
<dbReference type="Proteomes" id="UP000058114">
    <property type="component" value="Chromosome"/>
</dbReference>
<evidence type="ECO:0000256" key="5">
    <source>
        <dbReference type="ARBA" id="ARBA00022553"/>
    </source>
</evidence>
<reference evidence="14 15" key="2">
    <citation type="journal article" date="2016" name="Genome Announc.">
        <title>Complete Genome Sequence of the Highly Virulent Aeromonas schubertii Strain WL1483, Isolated from Diseased Snakehead Fish (Channa argus) in China.</title>
        <authorList>
            <person name="Liu L."/>
            <person name="Li N."/>
            <person name="Zhang D."/>
            <person name="Fu X."/>
            <person name="Shi C."/>
            <person name="Lin Q."/>
            <person name="Hao G."/>
        </authorList>
    </citation>
    <scope>NUCLEOTIDE SEQUENCE [LARGE SCALE GENOMIC DNA]</scope>
    <source>
        <strain evidence="14 15">WL1483</strain>
    </source>
</reference>
<dbReference type="Pfam" id="PF00512">
    <property type="entry name" value="HisKA"/>
    <property type="match status" value="1"/>
</dbReference>
<dbReference type="GO" id="GO:0000155">
    <property type="term" value="F:phosphorelay sensor kinase activity"/>
    <property type="evidence" value="ECO:0007669"/>
    <property type="project" value="InterPro"/>
</dbReference>
<evidence type="ECO:0000256" key="6">
    <source>
        <dbReference type="ARBA" id="ARBA00022679"/>
    </source>
</evidence>
<dbReference type="InterPro" id="IPR003661">
    <property type="entry name" value="HisK_dim/P_dom"/>
</dbReference>
<reference evidence="15" key="1">
    <citation type="submission" date="2015-10" db="EMBL/GenBank/DDBJ databases">
        <title>Complete Genome Sequence of Aeromonas schubertii strain WL1483.</title>
        <authorList>
            <person name="Liu L."/>
        </authorList>
    </citation>
    <scope>NUCLEOTIDE SEQUENCE [LARGE SCALE GENOMIC DNA]</scope>
    <source>
        <strain evidence="15">WL1483</strain>
    </source>
</reference>
<dbReference type="EMBL" id="CP013067">
    <property type="protein sequence ID" value="ALP39651.1"/>
    <property type="molecule type" value="Genomic_DNA"/>
</dbReference>
<evidence type="ECO:0000256" key="7">
    <source>
        <dbReference type="ARBA" id="ARBA00022692"/>
    </source>
</evidence>
<dbReference type="PROSITE" id="PS50109">
    <property type="entry name" value="HIS_KIN"/>
    <property type="match status" value="1"/>
</dbReference>
<keyword evidence="5" id="KW-0597">Phosphoprotein</keyword>
<dbReference type="EC" id="2.7.13.3" evidence="3"/>
<name>A0A0S2SD79_9GAMM</name>
<evidence type="ECO:0000313" key="15">
    <source>
        <dbReference type="Proteomes" id="UP000058114"/>
    </source>
</evidence>
<feature type="transmembrane region" description="Helical" evidence="11">
    <location>
        <begin position="20"/>
        <end position="41"/>
    </location>
</feature>
<dbReference type="InterPro" id="IPR003660">
    <property type="entry name" value="HAMP_dom"/>
</dbReference>
<evidence type="ECO:0000259" key="12">
    <source>
        <dbReference type="PROSITE" id="PS50109"/>
    </source>
</evidence>
<dbReference type="Pfam" id="PF02518">
    <property type="entry name" value="HATPase_c"/>
    <property type="match status" value="1"/>
</dbReference>
<evidence type="ECO:0000256" key="11">
    <source>
        <dbReference type="SAM" id="Phobius"/>
    </source>
</evidence>
<comment type="catalytic activity">
    <reaction evidence="1">
        <text>ATP + protein L-histidine = ADP + protein N-phospho-L-histidine.</text>
        <dbReference type="EC" id="2.7.13.3"/>
    </reaction>
</comment>
<keyword evidence="6" id="KW-0808">Transferase</keyword>
<feature type="domain" description="HAMP" evidence="13">
    <location>
        <begin position="332"/>
        <end position="386"/>
    </location>
</feature>
<accession>A0A0S2SD79</accession>
<dbReference type="InterPro" id="IPR003594">
    <property type="entry name" value="HATPase_dom"/>
</dbReference>
<proteinExistence type="predicted"/>
<dbReference type="SUPFAM" id="SSF103190">
    <property type="entry name" value="Sensory domain-like"/>
    <property type="match status" value="1"/>
</dbReference>
<keyword evidence="9 11" id="KW-1133">Transmembrane helix</keyword>
<evidence type="ECO:0000256" key="2">
    <source>
        <dbReference type="ARBA" id="ARBA00004651"/>
    </source>
</evidence>
<dbReference type="PRINTS" id="PR00344">
    <property type="entry name" value="BCTRLSENSOR"/>
</dbReference>
<evidence type="ECO:0000313" key="14">
    <source>
        <dbReference type="EMBL" id="ALP39651.1"/>
    </source>
</evidence>
<dbReference type="Gene3D" id="3.30.565.10">
    <property type="entry name" value="Histidine kinase-like ATPase, C-terminal domain"/>
    <property type="match status" value="1"/>
</dbReference>
<protein>
    <recommendedName>
        <fullName evidence="3">histidine kinase</fullName>
        <ecNumber evidence="3">2.7.13.3</ecNumber>
    </recommendedName>
</protein>
<sequence length="679" mass="75440">MLGRLPLRWRTRVRWRLLTLTSVPILVTLVGMLGLTLYWTLTYSWQNLLSRARADLGVAHQALVVQQEHQSEFLTHLRDSWRFQQQLRHTPQALGAWLAHPGERGALDLVRLRRDIDLAALPLWVAEQLQRGQSVNQFALWDEPALAALDPALARQARIGEETRAMVSLSWVPVSGPDGRLQGVLEGAMLINRNGHLVDRLRDQVFVRGTLPRGEQGAVTLFLGDLRVSTNVPADSEQGAGRAIGTRVSEPVRRHVLERGEVWVDRAWVHDAWAVSGYEPLHNLYGQVIGMLYVGFPEWPFVRTYLVNLMELGGWVVVILLFSGLLVYRGARDLFSPIEQIHRVVRATRRQQEARIGELGLDPAHELAQLGRQFDAMLDLLAERNRQIASAAGLLEEKVAERTERLHQKTAELEAHIRMLTEARQQLRVSEKLAALGELCAGVAHEINNPLAVILGNMELLKMELGESAPDEIEQVLAQVDRIRAITRSLLQYSRPGEYETPPVWQHLGPIIGESLTLVGATLRQQGVAVESRLAASAPVEADRQQLLQVMINLLVNAGHAIARQREQGGTAGRIEVTTSDWCERGEVCGAEIRVRDDGCGIPPALQDRIFEPFFTTRANGTGLGLALCYRIVDRWGGTLQVSSVPGEGSCFTVRLRSRARLKGVDAGGADAWRLGVSG</sequence>
<dbReference type="InterPro" id="IPR029151">
    <property type="entry name" value="Sensor-like_sf"/>
</dbReference>
<evidence type="ECO:0000259" key="13">
    <source>
        <dbReference type="PROSITE" id="PS50885"/>
    </source>
</evidence>
<dbReference type="GO" id="GO:0005886">
    <property type="term" value="C:plasma membrane"/>
    <property type="evidence" value="ECO:0007669"/>
    <property type="project" value="UniProtKB-SubCell"/>
</dbReference>
<comment type="subcellular location">
    <subcellularLocation>
        <location evidence="2">Cell membrane</location>
        <topology evidence="2">Multi-pass membrane protein</topology>
    </subcellularLocation>
</comment>
<dbReference type="Gene3D" id="1.10.287.130">
    <property type="match status" value="1"/>
</dbReference>
<dbReference type="SMART" id="SM00388">
    <property type="entry name" value="HisKA"/>
    <property type="match status" value="1"/>
</dbReference>
<dbReference type="InterPro" id="IPR036097">
    <property type="entry name" value="HisK_dim/P_sf"/>
</dbReference>
<organism evidence="14 15">
    <name type="scientific">Aeromonas schubertii</name>
    <dbReference type="NCBI Taxonomy" id="652"/>
    <lineage>
        <taxon>Bacteria</taxon>
        <taxon>Pseudomonadati</taxon>
        <taxon>Pseudomonadota</taxon>
        <taxon>Gammaproteobacteria</taxon>
        <taxon>Aeromonadales</taxon>
        <taxon>Aeromonadaceae</taxon>
        <taxon>Aeromonas</taxon>
    </lineage>
</organism>
<dbReference type="InterPro" id="IPR005467">
    <property type="entry name" value="His_kinase_dom"/>
</dbReference>
<evidence type="ECO:0000256" key="1">
    <source>
        <dbReference type="ARBA" id="ARBA00000085"/>
    </source>
</evidence>
<dbReference type="RefSeq" id="WP_396021067.1">
    <property type="nucleotide sequence ID" value="NZ_CP013067.1"/>
</dbReference>
<dbReference type="SMART" id="SM00387">
    <property type="entry name" value="HATPase_c"/>
    <property type="match status" value="1"/>
</dbReference>
<dbReference type="PANTHER" id="PTHR43065">
    <property type="entry name" value="SENSOR HISTIDINE KINASE"/>
    <property type="match status" value="1"/>
</dbReference>
<dbReference type="InterPro" id="IPR033463">
    <property type="entry name" value="sCache_3"/>
</dbReference>
<dbReference type="PROSITE" id="PS50885">
    <property type="entry name" value="HAMP"/>
    <property type="match status" value="1"/>
</dbReference>
<evidence type="ECO:0000256" key="8">
    <source>
        <dbReference type="ARBA" id="ARBA00022777"/>
    </source>
</evidence>
<dbReference type="SUPFAM" id="SSF47384">
    <property type="entry name" value="Homodimeric domain of signal transducing histidine kinase"/>
    <property type="match status" value="1"/>
</dbReference>
<evidence type="ECO:0000256" key="4">
    <source>
        <dbReference type="ARBA" id="ARBA00022475"/>
    </source>
</evidence>
<gene>
    <name evidence="14" type="ORF">WL1483_232</name>
</gene>
<evidence type="ECO:0000256" key="3">
    <source>
        <dbReference type="ARBA" id="ARBA00012438"/>
    </source>
</evidence>
<keyword evidence="10 11" id="KW-0472">Membrane</keyword>